<feature type="region of interest" description="Disordered" evidence="1">
    <location>
        <begin position="1"/>
        <end position="34"/>
    </location>
</feature>
<evidence type="ECO:0000313" key="2">
    <source>
        <dbReference type="EMBL" id="RYR52600.1"/>
    </source>
</evidence>
<keyword evidence="3" id="KW-1185">Reference proteome</keyword>
<dbReference type="AlphaFoldDB" id="A0A445CNV0"/>
<sequence>MSHDKRLAIAPWTAPSQRRRRAKKTKQFDGAATGKGEDLGSRRFRCGLPIVAKPPSLILAVFSWDRKDETRAEKAVVMHVMVEEVGKEGGAVEVNVGSAIHPKSIWTLDSVSLWRTLHSNTITASDPNLKPSQAAESRHYSFFSYSDCE</sequence>
<name>A0A445CNV0_ARAHY</name>
<dbReference type="EMBL" id="SDMP01000006">
    <property type="protein sequence ID" value="RYR52600.1"/>
    <property type="molecule type" value="Genomic_DNA"/>
</dbReference>
<protein>
    <submittedName>
        <fullName evidence="2">Uncharacterized protein</fullName>
    </submittedName>
</protein>
<evidence type="ECO:0000313" key="3">
    <source>
        <dbReference type="Proteomes" id="UP000289738"/>
    </source>
</evidence>
<organism evidence="2 3">
    <name type="scientific">Arachis hypogaea</name>
    <name type="common">Peanut</name>
    <dbReference type="NCBI Taxonomy" id="3818"/>
    <lineage>
        <taxon>Eukaryota</taxon>
        <taxon>Viridiplantae</taxon>
        <taxon>Streptophyta</taxon>
        <taxon>Embryophyta</taxon>
        <taxon>Tracheophyta</taxon>
        <taxon>Spermatophyta</taxon>
        <taxon>Magnoliopsida</taxon>
        <taxon>eudicotyledons</taxon>
        <taxon>Gunneridae</taxon>
        <taxon>Pentapetalae</taxon>
        <taxon>rosids</taxon>
        <taxon>fabids</taxon>
        <taxon>Fabales</taxon>
        <taxon>Fabaceae</taxon>
        <taxon>Papilionoideae</taxon>
        <taxon>50 kb inversion clade</taxon>
        <taxon>dalbergioids sensu lato</taxon>
        <taxon>Dalbergieae</taxon>
        <taxon>Pterocarpus clade</taxon>
        <taxon>Arachis</taxon>
    </lineage>
</organism>
<reference evidence="2 3" key="1">
    <citation type="submission" date="2019-01" db="EMBL/GenBank/DDBJ databases">
        <title>Sequencing of cultivated peanut Arachis hypogaea provides insights into genome evolution and oil improvement.</title>
        <authorList>
            <person name="Chen X."/>
        </authorList>
    </citation>
    <scope>NUCLEOTIDE SEQUENCE [LARGE SCALE GENOMIC DNA]</scope>
    <source>
        <strain evidence="3">cv. Fuhuasheng</strain>
        <tissue evidence="2">Leaves</tissue>
    </source>
</reference>
<gene>
    <name evidence="2" type="ORF">Ahy_A06g027494</name>
</gene>
<accession>A0A445CNV0</accession>
<proteinExistence type="predicted"/>
<evidence type="ECO:0000256" key="1">
    <source>
        <dbReference type="SAM" id="MobiDB-lite"/>
    </source>
</evidence>
<dbReference type="Proteomes" id="UP000289738">
    <property type="component" value="Chromosome A06"/>
</dbReference>
<comment type="caution">
    <text evidence="2">The sequence shown here is derived from an EMBL/GenBank/DDBJ whole genome shotgun (WGS) entry which is preliminary data.</text>
</comment>